<sequence>MKFGERLKRERVAQQLTQREMAAQLNVSRQTISSWETGNSYPDIDRLIQLSDVYQISLDVLLKEDSGMKEYLKKQEVMDEIKPIVKLTTVIDLIFIAILLVIPVHGIAGGLVMLMGLLNIAVLQRIQRFQEAVTGERWVNRWSTRRLWLMLTTGVLLVVALGVAGITGWQWTSWVTKLVMAAGVTLAALVVLEITYRVDVKRHTEEK</sequence>
<dbReference type="InterPro" id="IPR010982">
    <property type="entry name" value="Lambda_DNA-bd_dom_sf"/>
</dbReference>
<dbReference type="EMBL" id="AYZM01000038">
    <property type="protein sequence ID" value="KRN26246.1"/>
    <property type="molecule type" value="Genomic_DNA"/>
</dbReference>
<protein>
    <submittedName>
        <fullName evidence="4">DNA-binding helix-turn-helix protein</fullName>
    </submittedName>
</protein>
<dbReference type="AlphaFoldDB" id="A0A0R2FF56"/>
<keyword evidence="1 4" id="KW-0238">DNA-binding</keyword>
<dbReference type="Pfam" id="PF01381">
    <property type="entry name" value="HTH_3"/>
    <property type="match status" value="1"/>
</dbReference>
<dbReference type="STRING" id="1423804.FD14_GL002313"/>
<proteinExistence type="predicted"/>
<gene>
    <name evidence="4" type="ORF">FD14_GL002313</name>
</gene>
<evidence type="ECO:0000313" key="5">
    <source>
        <dbReference type="Proteomes" id="UP000051442"/>
    </source>
</evidence>
<evidence type="ECO:0000256" key="2">
    <source>
        <dbReference type="SAM" id="Phobius"/>
    </source>
</evidence>
<dbReference type="RefSeq" id="WP_082404931.1">
    <property type="nucleotide sequence ID" value="NZ_AYZM01000038.1"/>
</dbReference>
<dbReference type="OrthoDB" id="9805856at2"/>
<organism evidence="4 5">
    <name type="scientific">Secundilactobacillus similis DSM 23365 = JCM 2765</name>
    <dbReference type="NCBI Taxonomy" id="1423804"/>
    <lineage>
        <taxon>Bacteria</taxon>
        <taxon>Bacillati</taxon>
        <taxon>Bacillota</taxon>
        <taxon>Bacilli</taxon>
        <taxon>Lactobacillales</taxon>
        <taxon>Lactobacillaceae</taxon>
        <taxon>Secundilactobacillus</taxon>
    </lineage>
</organism>
<dbReference type="PANTHER" id="PTHR46558">
    <property type="entry name" value="TRACRIPTIONAL REGULATORY PROTEIN-RELATED-RELATED"/>
    <property type="match status" value="1"/>
</dbReference>
<name>A0A0R2FF56_9LACO</name>
<dbReference type="InterPro" id="IPR001387">
    <property type="entry name" value="Cro/C1-type_HTH"/>
</dbReference>
<keyword evidence="2" id="KW-0812">Transmembrane</keyword>
<dbReference type="PROSITE" id="PS50943">
    <property type="entry name" value="HTH_CROC1"/>
    <property type="match status" value="1"/>
</dbReference>
<dbReference type="SUPFAM" id="SSF47413">
    <property type="entry name" value="lambda repressor-like DNA-binding domains"/>
    <property type="match status" value="1"/>
</dbReference>
<keyword evidence="2" id="KW-1133">Transmembrane helix</keyword>
<dbReference type="PATRIC" id="fig|1423804.4.peg.2505"/>
<evidence type="ECO:0000313" key="4">
    <source>
        <dbReference type="EMBL" id="KRN26246.1"/>
    </source>
</evidence>
<keyword evidence="5" id="KW-1185">Reference proteome</keyword>
<feature type="transmembrane region" description="Helical" evidence="2">
    <location>
        <begin position="178"/>
        <end position="198"/>
    </location>
</feature>
<evidence type="ECO:0000256" key="1">
    <source>
        <dbReference type="ARBA" id="ARBA00023125"/>
    </source>
</evidence>
<dbReference type="GO" id="GO:0003677">
    <property type="term" value="F:DNA binding"/>
    <property type="evidence" value="ECO:0007669"/>
    <property type="project" value="UniProtKB-KW"/>
</dbReference>
<dbReference type="PANTHER" id="PTHR46558:SF13">
    <property type="entry name" value="HTH-TYPE TRANSCRIPTIONAL REGULATOR IMMR"/>
    <property type="match status" value="1"/>
</dbReference>
<comment type="caution">
    <text evidence="4">The sequence shown here is derived from an EMBL/GenBank/DDBJ whole genome shotgun (WGS) entry which is preliminary data.</text>
</comment>
<dbReference type="Proteomes" id="UP000051442">
    <property type="component" value="Unassembled WGS sequence"/>
</dbReference>
<feature type="domain" description="HTH cro/C1-type" evidence="3">
    <location>
        <begin position="7"/>
        <end position="61"/>
    </location>
</feature>
<feature type="transmembrane region" description="Helical" evidence="2">
    <location>
        <begin position="108"/>
        <end position="126"/>
    </location>
</feature>
<reference evidence="4 5" key="1">
    <citation type="journal article" date="2015" name="Genome Announc.">
        <title>Expanding the biotechnology potential of lactobacilli through comparative genomics of 213 strains and associated genera.</title>
        <authorList>
            <person name="Sun Z."/>
            <person name="Harris H.M."/>
            <person name="McCann A."/>
            <person name="Guo C."/>
            <person name="Argimon S."/>
            <person name="Zhang W."/>
            <person name="Yang X."/>
            <person name="Jeffery I.B."/>
            <person name="Cooney J.C."/>
            <person name="Kagawa T.F."/>
            <person name="Liu W."/>
            <person name="Song Y."/>
            <person name="Salvetti E."/>
            <person name="Wrobel A."/>
            <person name="Rasinkangas P."/>
            <person name="Parkhill J."/>
            <person name="Rea M.C."/>
            <person name="O'Sullivan O."/>
            <person name="Ritari J."/>
            <person name="Douillard F.P."/>
            <person name="Paul Ross R."/>
            <person name="Yang R."/>
            <person name="Briner A.E."/>
            <person name="Felis G.E."/>
            <person name="de Vos W.M."/>
            <person name="Barrangou R."/>
            <person name="Klaenhammer T.R."/>
            <person name="Caufield P.W."/>
            <person name="Cui Y."/>
            <person name="Zhang H."/>
            <person name="O'Toole P.W."/>
        </authorList>
    </citation>
    <scope>NUCLEOTIDE SEQUENCE [LARGE SCALE GENOMIC DNA]</scope>
    <source>
        <strain evidence="4 5">DSM 23365</strain>
    </source>
</reference>
<dbReference type="Gene3D" id="1.10.260.40">
    <property type="entry name" value="lambda repressor-like DNA-binding domains"/>
    <property type="match status" value="1"/>
</dbReference>
<dbReference type="SMART" id="SM00530">
    <property type="entry name" value="HTH_XRE"/>
    <property type="match status" value="1"/>
</dbReference>
<evidence type="ECO:0000259" key="3">
    <source>
        <dbReference type="PROSITE" id="PS50943"/>
    </source>
</evidence>
<keyword evidence="2" id="KW-0472">Membrane</keyword>
<feature type="transmembrane region" description="Helical" evidence="2">
    <location>
        <begin position="147"/>
        <end position="172"/>
    </location>
</feature>
<accession>A0A0R2FF56</accession>
<dbReference type="CDD" id="cd00093">
    <property type="entry name" value="HTH_XRE"/>
    <property type="match status" value="1"/>
</dbReference>